<comment type="caution">
    <text evidence="6">The sequence shown here is derived from an EMBL/GenBank/DDBJ whole genome shotgun (WGS) entry which is preliminary data.</text>
</comment>
<evidence type="ECO:0000256" key="2">
    <source>
        <dbReference type="ARBA" id="ARBA00022679"/>
    </source>
</evidence>
<dbReference type="Proteomes" id="UP000034837">
    <property type="component" value="Unassembled WGS sequence"/>
</dbReference>
<dbReference type="NCBIfam" id="TIGR00536">
    <property type="entry name" value="hemK_fam"/>
    <property type="match status" value="1"/>
</dbReference>
<dbReference type="Pfam" id="PF17827">
    <property type="entry name" value="PrmC_N"/>
    <property type="match status" value="1"/>
</dbReference>
<evidence type="ECO:0000256" key="1">
    <source>
        <dbReference type="ARBA" id="ARBA00022603"/>
    </source>
</evidence>
<dbReference type="InterPro" id="IPR029063">
    <property type="entry name" value="SAM-dependent_MTases_sf"/>
</dbReference>
<keyword evidence="2 6" id="KW-0808">Transferase</keyword>
<keyword evidence="3" id="KW-0949">S-adenosyl-L-methionine</keyword>
<protein>
    <submittedName>
        <fullName evidence="6">Release factor glutamine methyltransferase</fullName>
    </submittedName>
</protein>
<gene>
    <name evidence="6" type="ORF">UV20_C0043G0014</name>
</gene>
<dbReference type="InterPro" id="IPR050320">
    <property type="entry name" value="N5-glutamine_MTase"/>
</dbReference>
<dbReference type="GO" id="GO:0008276">
    <property type="term" value="F:protein methyltransferase activity"/>
    <property type="evidence" value="ECO:0007669"/>
    <property type="project" value="InterPro"/>
</dbReference>
<name>A0A0G0ZZ86_9BACT</name>
<dbReference type="InterPro" id="IPR004556">
    <property type="entry name" value="HemK-like"/>
</dbReference>
<evidence type="ECO:0000313" key="6">
    <source>
        <dbReference type="EMBL" id="KKS53992.1"/>
    </source>
</evidence>
<dbReference type="PANTHER" id="PTHR18895:SF74">
    <property type="entry name" value="MTRF1L RELEASE FACTOR GLUTAMINE METHYLTRANSFERASE"/>
    <property type="match status" value="1"/>
</dbReference>
<dbReference type="SUPFAM" id="SSF53335">
    <property type="entry name" value="S-adenosyl-L-methionine-dependent methyltransferases"/>
    <property type="match status" value="1"/>
</dbReference>
<feature type="domain" description="Release factor glutamine methyltransferase N-terminal" evidence="5">
    <location>
        <begin position="59"/>
        <end position="84"/>
    </location>
</feature>
<sequence length="207" mass="23108">MIFLAQINSPGLSGHRPRHPPALAIAGCLGLAQTYSRFRKSHCLRPLKYAFNPIEFAPTAKQISHFKKLIARRAKGEPIAYLIGHKEFYGLDFEINKNVLIPRPETELMVEEVVKKIDRLKIILIDVGTGSGCIPIAILKTIKNTATIKCFAIDISPGAIATAKRNAKKHNVKIKFLHGNLLEPMMSQLTQYSKKNKIIITANLPYL</sequence>
<evidence type="ECO:0000259" key="5">
    <source>
        <dbReference type="Pfam" id="PF17827"/>
    </source>
</evidence>
<reference evidence="6 7" key="1">
    <citation type="journal article" date="2015" name="Nature">
        <title>rRNA introns, odd ribosomes, and small enigmatic genomes across a large radiation of phyla.</title>
        <authorList>
            <person name="Brown C.T."/>
            <person name="Hug L.A."/>
            <person name="Thomas B.C."/>
            <person name="Sharon I."/>
            <person name="Castelle C.J."/>
            <person name="Singh A."/>
            <person name="Wilkins M.J."/>
            <person name="Williams K.H."/>
            <person name="Banfield J.F."/>
        </authorList>
    </citation>
    <scope>NUCLEOTIDE SEQUENCE [LARGE SCALE GENOMIC DNA]</scope>
</reference>
<dbReference type="InterPro" id="IPR040758">
    <property type="entry name" value="PrmC_N"/>
</dbReference>
<organism evidence="6 7">
    <name type="scientific">Candidatus Magasanikbacteria bacterium GW2011_GWA2_42_32</name>
    <dbReference type="NCBI Taxonomy" id="1619039"/>
    <lineage>
        <taxon>Bacteria</taxon>
        <taxon>Candidatus Magasanikiibacteriota</taxon>
    </lineage>
</organism>
<dbReference type="InterPro" id="IPR025714">
    <property type="entry name" value="Methyltranfer_dom"/>
</dbReference>
<evidence type="ECO:0000259" key="4">
    <source>
        <dbReference type="Pfam" id="PF13847"/>
    </source>
</evidence>
<dbReference type="PANTHER" id="PTHR18895">
    <property type="entry name" value="HEMK METHYLTRANSFERASE"/>
    <property type="match status" value="1"/>
</dbReference>
<accession>A0A0G0ZZ86</accession>
<feature type="domain" description="Methyltransferase" evidence="4">
    <location>
        <begin position="124"/>
        <end position="199"/>
    </location>
</feature>
<evidence type="ECO:0000256" key="3">
    <source>
        <dbReference type="ARBA" id="ARBA00022691"/>
    </source>
</evidence>
<dbReference type="GO" id="GO:0032259">
    <property type="term" value="P:methylation"/>
    <property type="evidence" value="ECO:0007669"/>
    <property type="project" value="UniProtKB-KW"/>
</dbReference>
<dbReference type="Pfam" id="PF13847">
    <property type="entry name" value="Methyltransf_31"/>
    <property type="match status" value="1"/>
</dbReference>
<dbReference type="AlphaFoldDB" id="A0A0G0ZZ86"/>
<dbReference type="Gene3D" id="1.10.8.10">
    <property type="entry name" value="DNA helicase RuvA subunit, C-terminal domain"/>
    <property type="match status" value="1"/>
</dbReference>
<dbReference type="Gene3D" id="3.40.50.150">
    <property type="entry name" value="Vaccinia Virus protein VP39"/>
    <property type="match status" value="1"/>
</dbReference>
<evidence type="ECO:0000313" key="7">
    <source>
        <dbReference type="Proteomes" id="UP000034837"/>
    </source>
</evidence>
<dbReference type="EMBL" id="LCDO01000043">
    <property type="protein sequence ID" value="KKS53992.1"/>
    <property type="molecule type" value="Genomic_DNA"/>
</dbReference>
<dbReference type="CDD" id="cd02440">
    <property type="entry name" value="AdoMet_MTases"/>
    <property type="match status" value="1"/>
</dbReference>
<proteinExistence type="predicted"/>
<keyword evidence="1 6" id="KW-0489">Methyltransferase</keyword>
<feature type="non-terminal residue" evidence="6">
    <location>
        <position position="207"/>
    </location>
</feature>